<sequence>MAYWNTPLFFTAPRLHSSATGLSGLSARNRIFS</sequence>
<evidence type="ECO:0000313" key="1">
    <source>
        <dbReference type="EMBL" id="JAH05945.1"/>
    </source>
</evidence>
<accession>A0A0E9PPE9</accession>
<proteinExistence type="predicted"/>
<organism evidence="1">
    <name type="scientific">Anguilla anguilla</name>
    <name type="common">European freshwater eel</name>
    <name type="synonym">Muraena anguilla</name>
    <dbReference type="NCBI Taxonomy" id="7936"/>
    <lineage>
        <taxon>Eukaryota</taxon>
        <taxon>Metazoa</taxon>
        <taxon>Chordata</taxon>
        <taxon>Craniata</taxon>
        <taxon>Vertebrata</taxon>
        <taxon>Euteleostomi</taxon>
        <taxon>Actinopterygii</taxon>
        <taxon>Neopterygii</taxon>
        <taxon>Teleostei</taxon>
        <taxon>Anguilliformes</taxon>
        <taxon>Anguillidae</taxon>
        <taxon>Anguilla</taxon>
    </lineage>
</organism>
<reference evidence="1" key="1">
    <citation type="submission" date="2014-11" db="EMBL/GenBank/DDBJ databases">
        <authorList>
            <person name="Amaro Gonzalez C."/>
        </authorList>
    </citation>
    <scope>NUCLEOTIDE SEQUENCE</scope>
</reference>
<dbReference type="EMBL" id="GBXM01102632">
    <property type="protein sequence ID" value="JAH05945.1"/>
    <property type="molecule type" value="Transcribed_RNA"/>
</dbReference>
<reference evidence="1" key="2">
    <citation type="journal article" date="2015" name="Fish Shellfish Immunol.">
        <title>Early steps in the European eel (Anguilla anguilla)-Vibrio vulnificus interaction in the gills: Role of the RtxA13 toxin.</title>
        <authorList>
            <person name="Callol A."/>
            <person name="Pajuelo D."/>
            <person name="Ebbesson L."/>
            <person name="Teles M."/>
            <person name="MacKenzie S."/>
            <person name="Amaro C."/>
        </authorList>
    </citation>
    <scope>NUCLEOTIDE SEQUENCE</scope>
</reference>
<name>A0A0E9PPE9_ANGAN</name>
<dbReference type="AlphaFoldDB" id="A0A0E9PPE9"/>
<protein>
    <submittedName>
        <fullName evidence="1">Uncharacterized protein</fullName>
    </submittedName>
</protein>